<feature type="transmembrane region" description="Helical" evidence="1">
    <location>
        <begin position="12"/>
        <end position="32"/>
    </location>
</feature>
<protein>
    <submittedName>
        <fullName evidence="2">Membrane protein</fullName>
    </submittedName>
</protein>
<proteinExistence type="predicted"/>
<dbReference type="EMBL" id="AUZX01004437">
    <property type="protein sequence ID" value="EQD70826.1"/>
    <property type="molecule type" value="Genomic_DNA"/>
</dbReference>
<evidence type="ECO:0000256" key="1">
    <source>
        <dbReference type="SAM" id="Phobius"/>
    </source>
</evidence>
<keyword evidence="1" id="KW-1133">Transmembrane helix</keyword>
<evidence type="ECO:0000313" key="2">
    <source>
        <dbReference type="EMBL" id="EQD70826.1"/>
    </source>
</evidence>
<keyword evidence="1" id="KW-0812">Transmembrane</keyword>
<organism evidence="2">
    <name type="scientific">mine drainage metagenome</name>
    <dbReference type="NCBI Taxonomy" id="410659"/>
    <lineage>
        <taxon>unclassified sequences</taxon>
        <taxon>metagenomes</taxon>
        <taxon>ecological metagenomes</taxon>
    </lineage>
</organism>
<reference evidence="2" key="1">
    <citation type="submission" date="2013-08" db="EMBL/GenBank/DDBJ databases">
        <authorList>
            <person name="Mendez C."/>
            <person name="Richter M."/>
            <person name="Ferrer M."/>
            <person name="Sanchez J."/>
        </authorList>
    </citation>
    <scope>NUCLEOTIDE SEQUENCE</scope>
</reference>
<comment type="caution">
    <text evidence="2">The sequence shown here is derived from an EMBL/GenBank/DDBJ whole genome shotgun (WGS) entry which is preliminary data.</text>
</comment>
<feature type="non-terminal residue" evidence="2">
    <location>
        <position position="1"/>
    </location>
</feature>
<name>T1BD55_9ZZZZ</name>
<accession>T1BD55</accession>
<reference evidence="2" key="2">
    <citation type="journal article" date="2014" name="ISME J.">
        <title>Microbial stratification in low pH oxic and suboxic macroscopic growths along an acid mine drainage.</title>
        <authorList>
            <person name="Mendez-Garcia C."/>
            <person name="Mesa V."/>
            <person name="Sprenger R.R."/>
            <person name="Richter M."/>
            <person name="Diez M.S."/>
            <person name="Solano J."/>
            <person name="Bargiela R."/>
            <person name="Golyshina O.V."/>
            <person name="Manteca A."/>
            <person name="Ramos J.L."/>
            <person name="Gallego J.R."/>
            <person name="Llorente I."/>
            <person name="Martins Dos Santos V.A."/>
            <person name="Jensen O.N."/>
            <person name="Pelaez A.I."/>
            <person name="Sanchez J."/>
            <person name="Ferrer M."/>
        </authorList>
    </citation>
    <scope>NUCLEOTIDE SEQUENCE</scope>
</reference>
<dbReference type="AlphaFoldDB" id="T1BD55"/>
<feature type="transmembrane region" description="Helical" evidence="1">
    <location>
        <begin position="38"/>
        <end position="58"/>
    </location>
</feature>
<sequence>KMGVYMGMFNFFITIPQILAASVLGVLLHAFFGNQPVYGLVLGGVSLLIAGLCTLRVAEPGTGALAAGVSAQQT</sequence>
<keyword evidence="1" id="KW-0472">Membrane</keyword>
<gene>
    <name evidence="2" type="ORF">B1A_06102</name>
</gene>